<protein>
    <recommendedName>
        <fullName evidence="3">FAD dependent oxidoreductase domain-containing protein</fullName>
    </recommendedName>
</protein>
<dbReference type="InterPro" id="IPR036188">
    <property type="entry name" value="FAD/NAD-bd_sf"/>
</dbReference>
<dbReference type="InParanoid" id="A0A0C3DTK4"/>
<dbReference type="STRING" id="1036808.A0A0C3DTK4"/>
<dbReference type="OrthoDB" id="2219495at2759"/>
<dbReference type="Gene3D" id="3.50.50.60">
    <property type="entry name" value="FAD/NAD(P)-binding domain"/>
    <property type="match status" value="1"/>
</dbReference>
<dbReference type="HOGENOM" id="CLU_1866322_0_0_1"/>
<organism evidence="1 2">
    <name type="scientific">Scleroderma citrinum Foug A</name>
    <dbReference type="NCBI Taxonomy" id="1036808"/>
    <lineage>
        <taxon>Eukaryota</taxon>
        <taxon>Fungi</taxon>
        <taxon>Dikarya</taxon>
        <taxon>Basidiomycota</taxon>
        <taxon>Agaricomycotina</taxon>
        <taxon>Agaricomycetes</taxon>
        <taxon>Agaricomycetidae</taxon>
        <taxon>Boletales</taxon>
        <taxon>Sclerodermatineae</taxon>
        <taxon>Sclerodermataceae</taxon>
        <taxon>Scleroderma</taxon>
    </lineage>
</organism>
<keyword evidence="2" id="KW-1185">Reference proteome</keyword>
<dbReference type="EMBL" id="KN822031">
    <property type="protein sequence ID" value="KIM63955.1"/>
    <property type="molecule type" value="Genomic_DNA"/>
</dbReference>
<evidence type="ECO:0008006" key="3">
    <source>
        <dbReference type="Google" id="ProtNLM"/>
    </source>
</evidence>
<gene>
    <name evidence="1" type="ORF">SCLCIDRAFT_675338</name>
</gene>
<sequence length="137" mass="15344">MQRVRTSTKSFGRRMVTSSTILGLNERLLRCGRIQWEDCYHEYTDSPDSDWVIGEFPGLFLATSGSGHAFKKPTQVLQFLPHVGLVVSDILQGKADAAVVAKFSIDRDVIHAANAERVQHVAQGLDLEDLWSRWFAA</sequence>
<accession>A0A0C3DTK4</accession>
<reference evidence="1 2" key="1">
    <citation type="submission" date="2014-04" db="EMBL/GenBank/DDBJ databases">
        <authorList>
            <consortium name="DOE Joint Genome Institute"/>
            <person name="Kuo A."/>
            <person name="Kohler A."/>
            <person name="Nagy L.G."/>
            <person name="Floudas D."/>
            <person name="Copeland A."/>
            <person name="Barry K.W."/>
            <person name="Cichocki N."/>
            <person name="Veneault-Fourrey C."/>
            <person name="LaButti K."/>
            <person name="Lindquist E.A."/>
            <person name="Lipzen A."/>
            <person name="Lundell T."/>
            <person name="Morin E."/>
            <person name="Murat C."/>
            <person name="Sun H."/>
            <person name="Tunlid A."/>
            <person name="Henrissat B."/>
            <person name="Grigoriev I.V."/>
            <person name="Hibbett D.S."/>
            <person name="Martin F."/>
            <person name="Nordberg H.P."/>
            <person name="Cantor M.N."/>
            <person name="Hua S.X."/>
        </authorList>
    </citation>
    <scope>NUCLEOTIDE SEQUENCE [LARGE SCALE GENOMIC DNA]</scope>
    <source>
        <strain evidence="1 2">Foug A</strain>
    </source>
</reference>
<dbReference type="AlphaFoldDB" id="A0A0C3DTK4"/>
<evidence type="ECO:0000313" key="1">
    <source>
        <dbReference type="EMBL" id="KIM63955.1"/>
    </source>
</evidence>
<dbReference type="Proteomes" id="UP000053989">
    <property type="component" value="Unassembled WGS sequence"/>
</dbReference>
<reference evidence="2" key="2">
    <citation type="submission" date="2015-01" db="EMBL/GenBank/DDBJ databases">
        <title>Evolutionary Origins and Diversification of the Mycorrhizal Mutualists.</title>
        <authorList>
            <consortium name="DOE Joint Genome Institute"/>
            <consortium name="Mycorrhizal Genomics Consortium"/>
            <person name="Kohler A."/>
            <person name="Kuo A."/>
            <person name="Nagy L.G."/>
            <person name="Floudas D."/>
            <person name="Copeland A."/>
            <person name="Barry K.W."/>
            <person name="Cichocki N."/>
            <person name="Veneault-Fourrey C."/>
            <person name="LaButti K."/>
            <person name="Lindquist E.A."/>
            <person name="Lipzen A."/>
            <person name="Lundell T."/>
            <person name="Morin E."/>
            <person name="Murat C."/>
            <person name="Riley R."/>
            <person name="Ohm R."/>
            <person name="Sun H."/>
            <person name="Tunlid A."/>
            <person name="Henrissat B."/>
            <person name="Grigoriev I.V."/>
            <person name="Hibbett D.S."/>
            <person name="Martin F."/>
        </authorList>
    </citation>
    <scope>NUCLEOTIDE SEQUENCE [LARGE SCALE GENOMIC DNA]</scope>
    <source>
        <strain evidence="2">Foug A</strain>
    </source>
</reference>
<name>A0A0C3DTK4_9AGAM</name>
<proteinExistence type="predicted"/>
<evidence type="ECO:0000313" key="2">
    <source>
        <dbReference type="Proteomes" id="UP000053989"/>
    </source>
</evidence>